<dbReference type="PROSITE" id="PS50048">
    <property type="entry name" value="ZN2_CY6_FUNGAL_2"/>
    <property type="match status" value="1"/>
</dbReference>
<name>A0A074WTF3_9PEZI</name>
<dbReference type="PROSITE" id="PS00463">
    <property type="entry name" value="ZN2_CY6_FUNGAL_1"/>
    <property type="match status" value="1"/>
</dbReference>
<accession>A0A074WTF3</accession>
<dbReference type="SUPFAM" id="SSF57701">
    <property type="entry name" value="Zn2/Cys6 DNA-binding domain"/>
    <property type="match status" value="1"/>
</dbReference>
<dbReference type="Pfam" id="PF11951">
    <property type="entry name" value="Fungal_trans_2"/>
    <property type="match status" value="1"/>
</dbReference>
<dbReference type="Pfam" id="PF00172">
    <property type="entry name" value="Zn_clus"/>
    <property type="match status" value="1"/>
</dbReference>
<dbReference type="AlphaFoldDB" id="A0A074WTF3"/>
<dbReference type="OrthoDB" id="5126878at2759"/>
<keyword evidence="4" id="KW-1185">Reference proteome</keyword>
<dbReference type="InterPro" id="IPR021858">
    <property type="entry name" value="Fun_TF"/>
</dbReference>
<dbReference type="InterPro" id="IPR001138">
    <property type="entry name" value="Zn2Cys6_DnaBD"/>
</dbReference>
<protein>
    <recommendedName>
        <fullName evidence="2">Zn(2)-C6 fungal-type domain-containing protein</fullName>
    </recommendedName>
</protein>
<dbReference type="STRING" id="1043004.A0A074WTF3"/>
<dbReference type="HOGENOM" id="CLU_021599_2_2_1"/>
<dbReference type="PANTHER" id="PTHR38111:SF2">
    <property type="entry name" value="FINGER DOMAIN PROTEIN, PUTATIVE (AFU_ORTHOLOGUE AFUA_1G01560)-RELATED"/>
    <property type="match status" value="1"/>
</dbReference>
<proteinExistence type="predicted"/>
<dbReference type="Proteomes" id="UP000027730">
    <property type="component" value="Unassembled WGS sequence"/>
</dbReference>
<evidence type="ECO:0000256" key="1">
    <source>
        <dbReference type="ARBA" id="ARBA00023242"/>
    </source>
</evidence>
<feature type="domain" description="Zn(2)-C6 fungal-type" evidence="2">
    <location>
        <begin position="9"/>
        <end position="39"/>
    </location>
</feature>
<reference evidence="3 4" key="1">
    <citation type="journal article" date="2014" name="BMC Genomics">
        <title>Genome sequencing of four Aureobasidium pullulans varieties: biotechnological potential, stress tolerance, and description of new species.</title>
        <authorList>
            <person name="Gostin Ar C."/>
            <person name="Ohm R.A."/>
            <person name="Kogej T."/>
            <person name="Sonjak S."/>
            <person name="Turk M."/>
            <person name="Zajc J."/>
            <person name="Zalar P."/>
            <person name="Grube M."/>
            <person name="Sun H."/>
            <person name="Han J."/>
            <person name="Sharma A."/>
            <person name="Chiniquy J."/>
            <person name="Ngan C.Y."/>
            <person name="Lipzen A."/>
            <person name="Barry K."/>
            <person name="Grigoriev I.V."/>
            <person name="Gunde-Cimerman N."/>
        </authorList>
    </citation>
    <scope>NUCLEOTIDE SEQUENCE [LARGE SCALE GENOMIC DNA]</scope>
    <source>
        <strain evidence="3 4">CBS 147.97</strain>
    </source>
</reference>
<dbReference type="GO" id="GO:0000981">
    <property type="term" value="F:DNA-binding transcription factor activity, RNA polymerase II-specific"/>
    <property type="evidence" value="ECO:0007669"/>
    <property type="project" value="InterPro"/>
</dbReference>
<organism evidence="3 4">
    <name type="scientific">Aureobasidium namibiae CBS 147.97</name>
    <dbReference type="NCBI Taxonomy" id="1043004"/>
    <lineage>
        <taxon>Eukaryota</taxon>
        <taxon>Fungi</taxon>
        <taxon>Dikarya</taxon>
        <taxon>Ascomycota</taxon>
        <taxon>Pezizomycotina</taxon>
        <taxon>Dothideomycetes</taxon>
        <taxon>Dothideomycetidae</taxon>
        <taxon>Dothideales</taxon>
        <taxon>Saccotheciaceae</taxon>
        <taxon>Aureobasidium</taxon>
    </lineage>
</organism>
<dbReference type="Gene3D" id="4.10.240.10">
    <property type="entry name" value="Zn(2)-C6 fungal-type DNA-binding domain"/>
    <property type="match status" value="1"/>
</dbReference>
<dbReference type="InterPro" id="IPR036864">
    <property type="entry name" value="Zn2-C6_fun-type_DNA-bd_sf"/>
</dbReference>
<keyword evidence="1" id="KW-0539">Nucleus</keyword>
<dbReference type="EMBL" id="KL584706">
    <property type="protein sequence ID" value="KEQ74854.1"/>
    <property type="molecule type" value="Genomic_DNA"/>
</dbReference>
<dbReference type="InterPro" id="IPR053178">
    <property type="entry name" value="Osmoadaptation_assoc"/>
</dbReference>
<evidence type="ECO:0000259" key="2">
    <source>
        <dbReference type="PROSITE" id="PS50048"/>
    </source>
</evidence>
<evidence type="ECO:0000313" key="3">
    <source>
        <dbReference type="EMBL" id="KEQ74854.1"/>
    </source>
</evidence>
<sequence>MVGRPRSKGCSTCRARHLKCGSDERRPVCSRCAKDKFDCGPRSDDLQVIHYSPPKSLARNSPKSAGATDDHVFITHLNHKLFTGDDTRVRWVGFNAMARPHTLPWKCLLALSKSFYGRVQQNSDITRHGIALYGQCLRDVNKGLSDVKKHSATDMLLSIMIMGFYEARCDMLLCTSHDAWIRHGQGISTVFQLHGPGTCRDKNMFELFRSSRFLIVLSSLASRRPTFLSEQTWKTVPWQQQNLAKDSMDNLLDIMSEVPALRSTLFTLQNGIDTGDANAATYYALAEEATAVLARFQEWRKTWNASSEGCIVRIYADEEQPENEYLHFASLYAANCCSLYDASLILVIETILLSAQPGQLYPGVAATLYERGRQAAMEICASLDFQLQHSHTRLGQLFVIWPLREAGKILGKGSPAEQLLFERQKQKLATGQDSWEISKSAFGKYG</sequence>
<gene>
    <name evidence="3" type="ORF">M436DRAFT_43089</name>
</gene>
<dbReference type="RefSeq" id="XP_013429086.1">
    <property type="nucleotide sequence ID" value="XM_013573632.1"/>
</dbReference>
<dbReference type="CDD" id="cd00067">
    <property type="entry name" value="GAL4"/>
    <property type="match status" value="1"/>
</dbReference>
<dbReference type="PANTHER" id="PTHR38111">
    <property type="entry name" value="ZN(2)-C6 FUNGAL-TYPE DOMAIN-CONTAINING PROTEIN-RELATED"/>
    <property type="match status" value="1"/>
</dbReference>
<evidence type="ECO:0000313" key="4">
    <source>
        <dbReference type="Proteomes" id="UP000027730"/>
    </source>
</evidence>
<dbReference type="GeneID" id="25409887"/>
<dbReference type="GO" id="GO:0008270">
    <property type="term" value="F:zinc ion binding"/>
    <property type="evidence" value="ECO:0007669"/>
    <property type="project" value="InterPro"/>
</dbReference>